<dbReference type="InterPro" id="IPR011251">
    <property type="entry name" value="Luciferase-like_dom"/>
</dbReference>
<name>A0A5Q0H228_SACSY</name>
<dbReference type="Pfam" id="PF00296">
    <property type="entry name" value="Bac_luciferase"/>
    <property type="match status" value="1"/>
</dbReference>
<dbReference type="KEGG" id="ssyi:EKG83_25115"/>
<dbReference type="EC" id="1.-.-.-" evidence="3"/>
<dbReference type="RefSeq" id="WP_033434252.1">
    <property type="nucleotide sequence ID" value="NZ_CP034550.1"/>
</dbReference>
<dbReference type="SUPFAM" id="SSF51679">
    <property type="entry name" value="Bacterial luciferase-like"/>
    <property type="match status" value="1"/>
</dbReference>
<sequence>MDIGVVLPTAPAGANLVDDVVALAREAADSGLRSAWFAQLFNYDAIALAAVVGREVPDLAVGTSVVPVYGRHPLTVAAAAQTAQAATHGRFTLGLGLGAKAFVEPVYGVSHERPARHLREFLTALGEVLTTGNTDFAGETLTARTPLPASLPGASPTPVLVAAMAPRALRVAAELADGILPYLAGPRALGEHIVPALHQADRRHRVVAAVPVVVTDDVAAARAAAAEQFAFYNTIPSYQRVIGLSGVDEAADLVVIGDEDAVAAELRRYLDAGATELVATQTDLLGERDRLRTWTLLGELAKEVSE</sequence>
<evidence type="ECO:0000256" key="1">
    <source>
        <dbReference type="ARBA" id="ARBA00023002"/>
    </source>
</evidence>
<dbReference type="AlphaFoldDB" id="A0A5Q0H228"/>
<dbReference type="PANTHER" id="PTHR43244">
    <property type="match status" value="1"/>
</dbReference>
<dbReference type="InterPro" id="IPR019910">
    <property type="entry name" value="Lucif-like_OxRdtase_MSMEG_4879"/>
</dbReference>
<reference evidence="4" key="1">
    <citation type="journal article" date="2021" name="Curr. Microbiol.">
        <title>Complete genome of nocamycin-producing strain Saccharothrix syringae NRRL B-16468 reveals the biosynthetic potential for secondary metabolites.</title>
        <authorList>
            <person name="Mo X."/>
            <person name="Yang S."/>
        </authorList>
    </citation>
    <scope>NUCLEOTIDE SEQUENCE [LARGE SCALE GENOMIC DNA]</scope>
    <source>
        <strain evidence="4">ATCC 51364 / DSM 43886 / JCM 6844 / KCTC 9398 / NBRC 14523 / NRRL B-16468 / INA 2240</strain>
    </source>
</reference>
<dbReference type="Gene3D" id="3.20.20.30">
    <property type="entry name" value="Luciferase-like domain"/>
    <property type="match status" value="1"/>
</dbReference>
<keyword evidence="1 3" id="KW-0560">Oxidoreductase</keyword>
<dbReference type="OrthoDB" id="7054907at2"/>
<dbReference type="PANTHER" id="PTHR43244:SF1">
    <property type="entry name" value="5,10-METHYLENETETRAHYDROMETHANOPTERIN REDUCTASE"/>
    <property type="match status" value="1"/>
</dbReference>
<dbReference type="InterPro" id="IPR050564">
    <property type="entry name" value="F420-G6PD/mer"/>
</dbReference>
<protein>
    <submittedName>
        <fullName evidence="3">TIGR03564 family F420-dependent LLM class oxidoreductase</fullName>
        <ecNumber evidence="3">1.-.-.-</ecNumber>
    </submittedName>
</protein>
<evidence type="ECO:0000313" key="3">
    <source>
        <dbReference type="EMBL" id="QFZ20258.1"/>
    </source>
</evidence>
<dbReference type="NCBIfam" id="TIGR03564">
    <property type="entry name" value="F420_MSMEG_4879"/>
    <property type="match status" value="1"/>
</dbReference>
<evidence type="ECO:0000313" key="4">
    <source>
        <dbReference type="Proteomes" id="UP000325787"/>
    </source>
</evidence>
<dbReference type="EMBL" id="CP034550">
    <property type="protein sequence ID" value="QFZ20258.1"/>
    <property type="molecule type" value="Genomic_DNA"/>
</dbReference>
<evidence type="ECO:0000259" key="2">
    <source>
        <dbReference type="Pfam" id="PF00296"/>
    </source>
</evidence>
<dbReference type="GO" id="GO:0016705">
    <property type="term" value="F:oxidoreductase activity, acting on paired donors, with incorporation or reduction of molecular oxygen"/>
    <property type="evidence" value="ECO:0007669"/>
    <property type="project" value="InterPro"/>
</dbReference>
<organism evidence="3 4">
    <name type="scientific">Saccharothrix syringae</name>
    <name type="common">Nocardiopsis syringae</name>
    <dbReference type="NCBI Taxonomy" id="103733"/>
    <lineage>
        <taxon>Bacteria</taxon>
        <taxon>Bacillati</taxon>
        <taxon>Actinomycetota</taxon>
        <taxon>Actinomycetes</taxon>
        <taxon>Pseudonocardiales</taxon>
        <taxon>Pseudonocardiaceae</taxon>
        <taxon>Saccharothrix</taxon>
    </lineage>
</organism>
<keyword evidence="4" id="KW-1185">Reference proteome</keyword>
<feature type="domain" description="Luciferase-like" evidence="2">
    <location>
        <begin position="1"/>
        <end position="275"/>
    </location>
</feature>
<proteinExistence type="predicted"/>
<gene>
    <name evidence="3" type="ORF">EKG83_25115</name>
</gene>
<dbReference type="CDD" id="cd01097">
    <property type="entry name" value="Tetrahydromethanopterin_reductase"/>
    <property type="match status" value="1"/>
</dbReference>
<dbReference type="InterPro" id="IPR036661">
    <property type="entry name" value="Luciferase-like_sf"/>
</dbReference>
<accession>A0A5Q0H228</accession>
<dbReference type="Proteomes" id="UP000325787">
    <property type="component" value="Chromosome"/>
</dbReference>